<accession>R7WAB9</accession>
<feature type="compositionally biased region" description="Low complexity" evidence="1">
    <location>
        <begin position="1"/>
        <end position="10"/>
    </location>
</feature>
<dbReference type="ExpressionAtlas" id="R7WAB9">
    <property type="expression patterns" value="baseline"/>
</dbReference>
<organism evidence="2">
    <name type="scientific">Aegilops tauschii</name>
    <name type="common">Tausch's goatgrass</name>
    <name type="synonym">Aegilops squarrosa</name>
    <dbReference type="NCBI Taxonomy" id="37682"/>
    <lineage>
        <taxon>Eukaryota</taxon>
        <taxon>Viridiplantae</taxon>
        <taxon>Streptophyta</taxon>
        <taxon>Embryophyta</taxon>
        <taxon>Tracheophyta</taxon>
        <taxon>Spermatophyta</taxon>
        <taxon>Magnoliopsida</taxon>
        <taxon>Liliopsida</taxon>
        <taxon>Poales</taxon>
        <taxon>Poaceae</taxon>
        <taxon>BOP clade</taxon>
        <taxon>Pooideae</taxon>
        <taxon>Triticodae</taxon>
        <taxon>Triticeae</taxon>
        <taxon>Triticinae</taxon>
        <taxon>Aegilops</taxon>
    </lineage>
</organism>
<sequence length="273" mass="28784">MDQPISRSGSGTEGGAGGGAAVDGGQRRSTNLLGEGGGREQKGELAANVEAVRGEDESPSTGVEQKTVCSLNLDNSYYMRACLFRLVALCITEITKLCTGVCSLFGVCILKIHSICACVVRNFMVCVACVCRLGIGAAAPSRTPCPLRVSAFEKAVRCFAKNPSENAITPVLGTTFDSGRGGKAGVENTRSCRCECPALIKLFRVEDNGWSYIFSLMIELVAPSRAPCPSCVSAFKKAARAFAENPSGNAIVLKPGISFDSLGEAYDFCNMYS</sequence>
<protein>
    <submittedName>
        <fullName evidence="2">Uncharacterized protein</fullName>
    </submittedName>
</protein>
<proteinExistence type="predicted"/>
<feature type="region of interest" description="Disordered" evidence="1">
    <location>
        <begin position="1"/>
        <end position="45"/>
    </location>
</feature>
<dbReference type="AlphaFoldDB" id="R7WAB9"/>
<name>R7WAB9_AEGTA</name>
<dbReference type="PANTHER" id="PTHR47482:SF5">
    <property type="entry name" value="FAR1 DOMAIN-CONTAINING PROTEIN"/>
    <property type="match status" value="1"/>
</dbReference>
<evidence type="ECO:0000256" key="1">
    <source>
        <dbReference type="SAM" id="MobiDB-lite"/>
    </source>
</evidence>
<dbReference type="PANTHER" id="PTHR47482">
    <property type="entry name" value="OS11G0632001 PROTEIN"/>
    <property type="match status" value="1"/>
</dbReference>
<feature type="compositionally biased region" description="Gly residues" evidence="1">
    <location>
        <begin position="11"/>
        <end position="22"/>
    </location>
</feature>
<reference evidence="2" key="1">
    <citation type="submission" date="2015-06" db="UniProtKB">
        <authorList>
            <consortium name="EnsemblPlants"/>
        </authorList>
    </citation>
    <scope>IDENTIFICATION</scope>
</reference>
<dbReference type="EnsemblPlants" id="EMT18563">
    <property type="protein sequence ID" value="EMT18563"/>
    <property type="gene ID" value="F775_06768"/>
</dbReference>
<evidence type="ECO:0000313" key="2">
    <source>
        <dbReference type="EnsemblPlants" id="EMT18563"/>
    </source>
</evidence>